<gene>
    <name evidence="1" type="ORF">COU30_03690</name>
</gene>
<evidence type="ECO:0000313" key="2">
    <source>
        <dbReference type="Proteomes" id="UP000228528"/>
    </source>
</evidence>
<proteinExistence type="predicted"/>
<name>A0A2M6P0G0_9BACT</name>
<accession>A0A2M6P0G0</accession>
<organism evidence="1 2">
    <name type="scientific">Candidatus Magasanikbacteria bacterium CG10_big_fil_rev_8_21_14_0_10_38_6</name>
    <dbReference type="NCBI Taxonomy" id="1974647"/>
    <lineage>
        <taxon>Bacteria</taxon>
        <taxon>Candidatus Magasanikiibacteriota</taxon>
    </lineage>
</organism>
<reference evidence="2" key="1">
    <citation type="submission" date="2017-09" db="EMBL/GenBank/DDBJ databases">
        <title>Depth-based differentiation of microbial function through sediment-hosted aquifers and enrichment of novel symbionts in the deep terrestrial subsurface.</title>
        <authorList>
            <person name="Probst A.J."/>
            <person name="Ladd B."/>
            <person name="Jarett J.K."/>
            <person name="Geller-Mcgrath D.E."/>
            <person name="Sieber C.M.K."/>
            <person name="Emerson J.B."/>
            <person name="Anantharaman K."/>
            <person name="Thomas B.C."/>
            <person name="Malmstrom R."/>
            <person name="Stieglmeier M."/>
            <person name="Klingl A."/>
            <person name="Woyke T."/>
            <person name="Ryan C.M."/>
            <person name="Banfield J.F."/>
        </authorList>
    </citation>
    <scope>NUCLEOTIDE SEQUENCE [LARGE SCALE GENOMIC DNA]</scope>
</reference>
<protein>
    <recommendedName>
        <fullName evidence="3">Transposase</fullName>
    </recommendedName>
</protein>
<evidence type="ECO:0000313" key="1">
    <source>
        <dbReference type="EMBL" id="PIR77213.1"/>
    </source>
</evidence>
<dbReference type="AlphaFoldDB" id="A0A2M6P0G0"/>
<evidence type="ECO:0008006" key="3">
    <source>
        <dbReference type="Google" id="ProtNLM"/>
    </source>
</evidence>
<dbReference type="EMBL" id="PFBW01000162">
    <property type="protein sequence ID" value="PIR77213.1"/>
    <property type="molecule type" value="Genomic_DNA"/>
</dbReference>
<dbReference type="Proteomes" id="UP000228528">
    <property type="component" value="Unassembled WGS sequence"/>
</dbReference>
<comment type="caution">
    <text evidence="1">The sequence shown here is derived from an EMBL/GenBank/DDBJ whole genome shotgun (WGS) entry which is preliminary data.</text>
</comment>
<sequence>MRELSQTYEKDKRTIRELLRLYTPPEKVHHPRSVHLVVDATYFGERIEGTSWCVVVARDHEQGEDLVWRFASTESTSVYASIRAELEDLGYSIQSVTGDGFSGIRSAFHGIPYQMCHVHMERIVTRGTTKNPQ</sequence>